<comment type="caution">
    <text evidence="1">The sequence shown here is derived from an EMBL/GenBank/DDBJ whole genome shotgun (WGS) entry which is preliminary data.</text>
</comment>
<sequence>MPSTEKECKTAAYKGTYLKSLFAIVNANYELSRFKWKYLPQSFSLPSTNVSVPCVFLGDSAFALDTHIMKQFPGSNFSREKRIFNYKLRRTQRIAENALSLIAL</sequence>
<dbReference type="Proteomes" id="UP001159363">
    <property type="component" value="Chromosome 1"/>
</dbReference>
<gene>
    <name evidence="1" type="ORF">PR048_003439</name>
</gene>
<dbReference type="EMBL" id="JARBHB010000001">
    <property type="protein sequence ID" value="KAJ8898079.1"/>
    <property type="molecule type" value="Genomic_DNA"/>
</dbReference>
<keyword evidence="2" id="KW-1185">Reference proteome</keyword>
<name>A0ABQ9IN22_9NEOP</name>
<reference evidence="1 2" key="1">
    <citation type="submission" date="2023-02" db="EMBL/GenBank/DDBJ databases">
        <title>LHISI_Scaffold_Assembly.</title>
        <authorList>
            <person name="Stuart O.P."/>
            <person name="Cleave R."/>
            <person name="Magrath M.J.L."/>
            <person name="Mikheyev A.S."/>
        </authorList>
    </citation>
    <scope>NUCLEOTIDE SEQUENCE [LARGE SCALE GENOMIC DNA]</scope>
    <source>
        <strain evidence="1">Daus_M_001</strain>
        <tissue evidence="1">Leg muscle</tissue>
    </source>
</reference>
<organism evidence="1 2">
    <name type="scientific">Dryococelus australis</name>
    <dbReference type="NCBI Taxonomy" id="614101"/>
    <lineage>
        <taxon>Eukaryota</taxon>
        <taxon>Metazoa</taxon>
        <taxon>Ecdysozoa</taxon>
        <taxon>Arthropoda</taxon>
        <taxon>Hexapoda</taxon>
        <taxon>Insecta</taxon>
        <taxon>Pterygota</taxon>
        <taxon>Neoptera</taxon>
        <taxon>Polyneoptera</taxon>
        <taxon>Phasmatodea</taxon>
        <taxon>Verophasmatodea</taxon>
        <taxon>Anareolatae</taxon>
        <taxon>Phasmatidae</taxon>
        <taxon>Eurycanthinae</taxon>
        <taxon>Dryococelus</taxon>
    </lineage>
</organism>
<evidence type="ECO:0000313" key="2">
    <source>
        <dbReference type="Proteomes" id="UP001159363"/>
    </source>
</evidence>
<feature type="non-terminal residue" evidence="1">
    <location>
        <position position="104"/>
    </location>
</feature>
<accession>A0ABQ9IN22</accession>
<evidence type="ECO:0000313" key="1">
    <source>
        <dbReference type="EMBL" id="KAJ8898079.1"/>
    </source>
</evidence>
<protein>
    <recommendedName>
        <fullName evidence="3">DDE Tnp4 domain-containing protein</fullName>
    </recommendedName>
</protein>
<proteinExistence type="predicted"/>
<evidence type="ECO:0008006" key="3">
    <source>
        <dbReference type="Google" id="ProtNLM"/>
    </source>
</evidence>